<dbReference type="Proteomes" id="UP000682733">
    <property type="component" value="Unassembled WGS sequence"/>
</dbReference>
<dbReference type="EMBL" id="CAJNOK010007727">
    <property type="protein sequence ID" value="CAF1042798.1"/>
    <property type="molecule type" value="Genomic_DNA"/>
</dbReference>
<gene>
    <name evidence="2" type="ORF">OVA965_LOCUS16569</name>
    <name evidence="3" type="ORF">TMI583_LOCUS16579</name>
</gene>
<evidence type="ECO:0000313" key="2">
    <source>
        <dbReference type="EMBL" id="CAF1042798.1"/>
    </source>
</evidence>
<proteinExistence type="predicted"/>
<feature type="compositionally biased region" description="Polar residues" evidence="1">
    <location>
        <begin position="150"/>
        <end position="165"/>
    </location>
</feature>
<dbReference type="EMBL" id="CAJOBA010007739">
    <property type="protein sequence ID" value="CAF3810903.1"/>
    <property type="molecule type" value="Genomic_DNA"/>
</dbReference>
<evidence type="ECO:0000256" key="1">
    <source>
        <dbReference type="SAM" id="MobiDB-lite"/>
    </source>
</evidence>
<dbReference type="AlphaFoldDB" id="A0A8S2JH75"/>
<name>A0A8S2JH75_9BILA</name>
<dbReference type="Proteomes" id="UP000677228">
    <property type="component" value="Unassembled WGS sequence"/>
</dbReference>
<organism evidence="3 4">
    <name type="scientific">Didymodactylos carnosus</name>
    <dbReference type="NCBI Taxonomy" id="1234261"/>
    <lineage>
        <taxon>Eukaryota</taxon>
        <taxon>Metazoa</taxon>
        <taxon>Spiralia</taxon>
        <taxon>Gnathifera</taxon>
        <taxon>Rotifera</taxon>
        <taxon>Eurotatoria</taxon>
        <taxon>Bdelloidea</taxon>
        <taxon>Philodinida</taxon>
        <taxon>Philodinidae</taxon>
        <taxon>Didymodactylos</taxon>
    </lineage>
</organism>
<evidence type="ECO:0000313" key="4">
    <source>
        <dbReference type="Proteomes" id="UP000682733"/>
    </source>
</evidence>
<accession>A0A8S2JH75</accession>
<feature type="region of interest" description="Disordered" evidence="1">
    <location>
        <begin position="1"/>
        <end position="55"/>
    </location>
</feature>
<feature type="region of interest" description="Disordered" evidence="1">
    <location>
        <begin position="139"/>
        <end position="165"/>
    </location>
</feature>
<reference evidence="3" key="1">
    <citation type="submission" date="2021-02" db="EMBL/GenBank/DDBJ databases">
        <authorList>
            <person name="Nowell W R."/>
        </authorList>
    </citation>
    <scope>NUCLEOTIDE SEQUENCE</scope>
</reference>
<evidence type="ECO:0000313" key="3">
    <source>
        <dbReference type="EMBL" id="CAF3810903.1"/>
    </source>
</evidence>
<sequence>MDKTGTLVARGLRDSPGPAGLFTGPGPRKIFFTGPGPGPRGLRDGPGPAELSRSRGTFNRTAISQCEQRVSRRQAQDDKIIFIVSGMLGREAILITDDLPEISAIYVYCRDKQTHEIWASKYRKVCSALTSPDELAKNISADQNARERTNAMTSKPISIYDSNSS</sequence>
<comment type="caution">
    <text evidence="3">The sequence shown here is derived from an EMBL/GenBank/DDBJ whole genome shotgun (WGS) entry which is preliminary data.</text>
</comment>
<protein>
    <submittedName>
        <fullName evidence="3">Uncharacterized protein</fullName>
    </submittedName>
</protein>